<reference evidence="1 2" key="1">
    <citation type="submission" date="2018-02" db="EMBL/GenBank/DDBJ databases">
        <title>Genomic Encyclopedia of Archaeal and Bacterial Type Strains, Phase II (KMG-II): from individual species to whole genera.</title>
        <authorList>
            <person name="Goeker M."/>
        </authorList>
    </citation>
    <scope>NUCLEOTIDE SEQUENCE [LARGE SCALE GENOMIC DNA]</scope>
    <source>
        <strain evidence="1 2">DSM 21165</strain>
    </source>
</reference>
<comment type="caution">
    <text evidence="1">The sequence shown here is derived from an EMBL/GenBank/DDBJ whole genome shotgun (WGS) entry which is preliminary data.</text>
</comment>
<gene>
    <name evidence="1" type="ORF">CLV33_106209</name>
</gene>
<evidence type="ECO:0000313" key="1">
    <source>
        <dbReference type="EMBL" id="PQV47889.1"/>
    </source>
</evidence>
<sequence length="274" mass="31511">MKKTVFTILIIILSNLNCFAQFKNYQIRNEKVNCETSLSDISILKIDEVALDRALFKSNEDSLSMSSELTSFLIGKVAKIPEYITQYLQKRKLKFTANYEAKNTLTFTSSKKCLPKLTFERYFFKRNKEKERALSLVLQPELVQEDKYLAFKVHSLSYNFSKAKLKKKASRINLLVELTLVYAKNTKEPNILEKTESKSAAIIIPASLRDESQDISIINTKFSDVFIAENILEISLKITEINPYKLKLEDLESFLTTNKEDLSGLFGELSKLLK</sequence>
<accession>A0A362X2N0</accession>
<dbReference type="AlphaFoldDB" id="A0A362X2N0"/>
<dbReference type="RefSeq" id="WP_105474070.1">
    <property type="nucleotide sequence ID" value="NZ_PVEO01000006.1"/>
</dbReference>
<evidence type="ECO:0000313" key="2">
    <source>
        <dbReference type="Proteomes" id="UP000251545"/>
    </source>
</evidence>
<name>A0A362X2N0_9FLAO</name>
<organism evidence="1 2">
    <name type="scientific">Jejuia pallidilutea</name>
    <dbReference type="NCBI Taxonomy" id="504487"/>
    <lineage>
        <taxon>Bacteria</taxon>
        <taxon>Pseudomonadati</taxon>
        <taxon>Bacteroidota</taxon>
        <taxon>Flavobacteriia</taxon>
        <taxon>Flavobacteriales</taxon>
        <taxon>Flavobacteriaceae</taxon>
        <taxon>Jejuia</taxon>
    </lineage>
</organism>
<dbReference type="EMBL" id="PVEO01000006">
    <property type="protein sequence ID" value="PQV47889.1"/>
    <property type="molecule type" value="Genomic_DNA"/>
</dbReference>
<proteinExistence type="predicted"/>
<dbReference type="Proteomes" id="UP000251545">
    <property type="component" value="Unassembled WGS sequence"/>
</dbReference>
<protein>
    <submittedName>
        <fullName evidence="1">Uncharacterized protein</fullName>
    </submittedName>
</protein>